<keyword evidence="1" id="KW-0238">DNA-binding</keyword>
<dbReference type="SMART" id="SM00857">
    <property type="entry name" value="Resolvase"/>
    <property type="match status" value="1"/>
</dbReference>
<evidence type="ECO:0000256" key="2">
    <source>
        <dbReference type="ARBA" id="ARBA00023172"/>
    </source>
</evidence>
<dbReference type="Proteomes" id="UP000253970">
    <property type="component" value="Unassembled WGS sequence"/>
</dbReference>
<dbReference type="InterPro" id="IPR050639">
    <property type="entry name" value="SSR_resolvase"/>
</dbReference>
<dbReference type="CDD" id="cd00338">
    <property type="entry name" value="Ser_Recombinase"/>
    <property type="match status" value="1"/>
</dbReference>
<evidence type="ECO:0000313" key="4">
    <source>
        <dbReference type="EMBL" id="RDB73348.1"/>
    </source>
</evidence>
<dbReference type="InterPro" id="IPR006119">
    <property type="entry name" value="Resolv_N"/>
</dbReference>
<sequence length="150" mass="16580">MNAVVYVRTTVPGGSQDNSLAAQLRTCMAYAEKQGYKIVRVFQEVGEQAKSTDRPELNKMLACCEESKGGIEGVIVPSADRISRNVADFAALGKDLKHLGTRLLLANQGQDDTPEAKFFKAIEDIVSEYDDKLRAAQKREQEYEASGRLH</sequence>
<reference evidence="4 5" key="1">
    <citation type="journal article" date="2018" name="Elife">
        <title>Discovery and characterization of a prevalent human gut bacterial enzyme sufficient for the inactivation of a family of plant toxins.</title>
        <authorList>
            <person name="Koppel N."/>
            <person name="Bisanz J.E."/>
            <person name="Pandelia M.E."/>
            <person name="Turnbaugh P.J."/>
            <person name="Balskus E.P."/>
        </authorList>
    </citation>
    <scope>NUCLEOTIDE SEQUENCE [LARGE SCALE GENOMIC DNA]</scope>
    <source>
        <strain evidence="4 5">W1 BHI 6</strain>
    </source>
</reference>
<dbReference type="InterPro" id="IPR036162">
    <property type="entry name" value="Resolvase-like_N_sf"/>
</dbReference>
<feature type="domain" description="Resolvase/invertase-type recombinase catalytic" evidence="3">
    <location>
        <begin position="2"/>
        <end position="150"/>
    </location>
</feature>
<evidence type="ECO:0000256" key="1">
    <source>
        <dbReference type="ARBA" id="ARBA00023125"/>
    </source>
</evidence>
<evidence type="ECO:0000313" key="5">
    <source>
        <dbReference type="Proteomes" id="UP000253970"/>
    </source>
</evidence>
<dbReference type="AlphaFoldDB" id="A0A369MP98"/>
<evidence type="ECO:0000259" key="3">
    <source>
        <dbReference type="PROSITE" id="PS51736"/>
    </source>
</evidence>
<keyword evidence="2" id="KW-0233">DNA recombination</keyword>
<comment type="caution">
    <text evidence="4">The sequence shown here is derived from an EMBL/GenBank/DDBJ whole genome shotgun (WGS) entry which is preliminary data.</text>
</comment>
<proteinExistence type="predicted"/>
<dbReference type="GO" id="GO:0000150">
    <property type="term" value="F:DNA strand exchange activity"/>
    <property type="evidence" value="ECO:0007669"/>
    <property type="project" value="InterPro"/>
</dbReference>
<dbReference type="RefSeq" id="WP_114532299.1">
    <property type="nucleotide sequence ID" value="NZ_JAQCRY010000008.1"/>
</dbReference>
<organism evidence="4 5">
    <name type="scientific">Eggerthella lenta</name>
    <name type="common">Eubacterium lentum</name>
    <dbReference type="NCBI Taxonomy" id="84112"/>
    <lineage>
        <taxon>Bacteria</taxon>
        <taxon>Bacillati</taxon>
        <taxon>Actinomycetota</taxon>
        <taxon>Coriobacteriia</taxon>
        <taxon>Eggerthellales</taxon>
        <taxon>Eggerthellaceae</taxon>
        <taxon>Eggerthella</taxon>
    </lineage>
</organism>
<dbReference type="GO" id="GO:0003677">
    <property type="term" value="F:DNA binding"/>
    <property type="evidence" value="ECO:0007669"/>
    <property type="project" value="UniProtKB-KW"/>
</dbReference>
<dbReference type="PANTHER" id="PTHR30461">
    <property type="entry name" value="DNA-INVERTASE FROM LAMBDOID PROPHAGE"/>
    <property type="match status" value="1"/>
</dbReference>
<gene>
    <name evidence="4" type="ORF">C1875_00385</name>
</gene>
<protein>
    <recommendedName>
        <fullName evidence="3">Resolvase/invertase-type recombinase catalytic domain-containing protein</fullName>
    </recommendedName>
</protein>
<dbReference type="PANTHER" id="PTHR30461:SF2">
    <property type="entry name" value="SERINE RECOMBINASE PINE-RELATED"/>
    <property type="match status" value="1"/>
</dbReference>
<dbReference type="Pfam" id="PF00239">
    <property type="entry name" value="Resolvase"/>
    <property type="match status" value="1"/>
</dbReference>
<accession>A0A369MP98</accession>
<name>A0A369MP98_EGGLN</name>
<dbReference type="EMBL" id="PPTU01000001">
    <property type="protein sequence ID" value="RDB73348.1"/>
    <property type="molecule type" value="Genomic_DNA"/>
</dbReference>
<dbReference type="PROSITE" id="PS51736">
    <property type="entry name" value="RECOMBINASES_3"/>
    <property type="match status" value="1"/>
</dbReference>
<dbReference type="Gene3D" id="3.40.50.1390">
    <property type="entry name" value="Resolvase, N-terminal catalytic domain"/>
    <property type="match status" value="1"/>
</dbReference>
<dbReference type="SUPFAM" id="SSF53041">
    <property type="entry name" value="Resolvase-like"/>
    <property type="match status" value="1"/>
</dbReference>